<keyword evidence="1" id="KW-0812">Transmembrane</keyword>
<feature type="transmembrane region" description="Helical" evidence="1">
    <location>
        <begin position="12"/>
        <end position="31"/>
    </location>
</feature>
<accession>A0ABT2FI61</accession>
<keyword evidence="1" id="KW-0472">Membrane</keyword>
<dbReference type="InterPro" id="IPR012902">
    <property type="entry name" value="N_methyl_site"/>
</dbReference>
<comment type="caution">
    <text evidence="2">The sequence shown here is derived from an EMBL/GenBank/DDBJ whole genome shotgun (WGS) entry which is preliminary data.</text>
</comment>
<reference evidence="3" key="1">
    <citation type="submission" date="2023-07" db="EMBL/GenBank/DDBJ databases">
        <title>Shewanella mangrovi sp. nov., an acetaldehyde- degrading bacterium isolated from mangrove sediment.</title>
        <authorList>
            <person name="Liu Y."/>
        </authorList>
    </citation>
    <scope>NUCLEOTIDE SEQUENCE [LARGE SCALE GENOMIC DNA]</scope>
    <source>
        <strain evidence="3">C32</strain>
    </source>
</reference>
<dbReference type="Pfam" id="PF07963">
    <property type="entry name" value="N_methyl"/>
    <property type="match status" value="1"/>
</dbReference>
<evidence type="ECO:0000313" key="3">
    <source>
        <dbReference type="Proteomes" id="UP001201549"/>
    </source>
</evidence>
<evidence type="ECO:0000313" key="2">
    <source>
        <dbReference type="EMBL" id="MCS4556019.1"/>
    </source>
</evidence>
<organism evidence="2 3">
    <name type="scientific">Shewanella electrica</name>
    <dbReference type="NCBI Taxonomy" id="515560"/>
    <lineage>
        <taxon>Bacteria</taxon>
        <taxon>Pseudomonadati</taxon>
        <taxon>Pseudomonadota</taxon>
        <taxon>Gammaproteobacteria</taxon>
        <taxon>Alteromonadales</taxon>
        <taxon>Shewanellaceae</taxon>
        <taxon>Shewanella</taxon>
    </lineage>
</organism>
<dbReference type="NCBIfam" id="TIGR02532">
    <property type="entry name" value="IV_pilin_GFxxxE"/>
    <property type="match status" value="1"/>
</dbReference>
<evidence type="ECO:0000256" key="1">
    <source>
        <dbReference type="SAM" id="Phobius"/>
    </source>
</evidence>
<gene>
    <name evidence="2" type="ORF">L9G74_06165</name>
</gene>
<proteinExistence type="predicted"/>
<keyword evidence="3" id="KW-1185">Reference proteome</keyword>
<keyword evidence="1" id="KW-1133">Transmembrane helix</keyword>
<dbReference type="Proteomes" id="UP001201549">
    <property type="component" value="Unassembled WGS sequence"/>
</dbReference>
<sequence>MKAKRGFTLIELIVGMLVFSIAIVLLTSVLFPQSDRAAQTLQRVRAAELAQSVLNEIWGKAYDDETPIGGVPAACNPNDNNSLCSNHIGPDDEGRNDYDDVDDYDGMDESAPQLNSNRTYEDDYPGFHLKVSVTANDDNSAKLIQVIVTTPQNEKIAFDAVRSNY</sequence>
<protein>
    <submittedName>
        <fullName evidence="2">Type II secretion system GspH family protein</fullName>
    </submittedName>
</protein>
<dbReference type="EMBL" id="JAKOGG010000003">
    <property type="protein sequence ID" value="MCS4556019.1"/>
    <property type="molecule type" value="Genomic_DNA"/>
</dbReference>
<dbReference type="PROSITE" id="PS00409">
    <property type="entry name" value="PROKAR_NTER_METHYL"/>
    <property type="match status" value="1"/>
</dbReference>
<name>A0ABT2FI61_9GAMM</name>
<dbReference type="RefSeq" id="WP_238895426.1">
    <property type="nucleotide sequence ID" value="NZ_JAKOGG010000003.1"/>
</dbReference>